<feature type="compositionally biased region" description="Low complexity" evidence="1">
    <location>
        <begin position="32"/>
        <end position="42"/>
    </location>
</feature>
<feature type="chain" id="PRO_5038361049" description="Lipoprotein" evidence="2">
    <location>
        <begin position="20"/>
        <end position="256"/>
    </location>
</feature>
<evidence type="ECO:0000256" key="1">
    <source>
        <dbReference type="SAM" id="MobiDB-lite"/>
    </source>
</evidence>
<name>A0A5J6GDA7_STRKN</name>
<organism evidence="3 4">
    <name type="scientific">Streptomyces kanamyceticus</name>
    <dbReference type="NCBI Taxonomy" id="1967"/>
    <lineage>
        <taxon>Bacteria</taxon>
        <taxon>Bacillati</taxon>
        <taxon>Actinomycetota</taxon>
        <taxon>Actinomycetes</taxon>
        <taxon>Kitasatosporales</taxon>
        <taxon>Streptomycetaceae</taxon>
        <taxon>Streptomyces</taxon>
    </lineage>
</organism>
<dbReference type="EMBL" id="CP023699">
    <property type="protein sequence ID" value="QEU91841.1"/>
    <property type="molecule type" value="Genomic_DNA"/>
</dbReference>
<reference evidence="3 4" key="1">
    <citation type="submission" date="2017-09" db="EMBL/GenBank/DDBJ databases">
        <authorList>
            <person name="Lee N."/>
            <person name="Cho B.-K."/>
        </authorList>
    </citation>
    <scope>NUCLEOTIDE SEQUENCE [LARGE SCALE GENOMIC DNA]</scope>
    <source>
        <strain evidence="3 4">ATCC 12853</strain>
    </source>
</reference>
<accession>A0A5J6GDA7</accession>
<evidence type="ECO:0008006" key="5">
    <source>
        <dbReference type="Google" id="ProtNLM"/>
    </source>
</evidence>
<keyword evidence="4" id="KW-1185">Reference proteome</keyword>
<dbReference type="OrthoDB" id="4336783at2"/>
<proteinExistence type="predicted"/>
<dbReference type="KEGG" id="ska:CP970_13945"/>
<dbReference type="PROSITE" id="PS51257">
    <property type="entry name" value="PROKAR_LIPOPROTEIN"/>
    <property type="match status" value="1"/>
</dbReference>
<gene>
    <name evidence="3" type="ORF">CP970_13945</name>
</gene>
<evidence type="ECO:0000256" key="2">
    <source>
        <dbReference type="SAM" id="SignalP"/>
    </source>
</evidence>
<evidence type="ECO:0000313" key="4">
    <source>
        <dbReference type="Proteomes" id="UP000325529"/>
    </source>
</evidence>
<keyword evidence="2" id="KW-0732">Signal</keyword>
<feature type="compositionally biased region" description="Low complexity" evidence="1">
    <location>
        <begin position="231"/>
        <end position="256"/>
    </location>
</feature>
<dbReference type="RefSeq" id="WP_055547378.1">
    <property type="nucleotide sequence ID" value="NZ_CP023699.1"/>
</dbReference>
<sequence length="256" mass="27048">MNRSRLALAAALTAAAALLVGGCGDPGGPRGAGATPTAEGPTHLWPDLPPPSAPAEDYGAIEAVKVTGVKVPGGDLHKVDPADVVRVDFIQNPGTYEPSDTAYKKTVERLKDCAADNSGGTGRCPVLKAYYRDLTGDGKDDLIVGISTPDDNLDIRVYAEEDRRLTQIMEMSDAVLGVELAGRDLIIRAISSLPGYEYHTVWSWDSHQKTMLPTSDEIVRSANASRPKSLPSKASDAPSSRSPRQSPSASAPDDGR</sequence>
<dbReference type="Proteomes" id="UP000325529">
    <property type="component" value="Chromosome"/>
</dbReference>
<feature type="signal peptide" evidence="2">
    <location>
        <begin position="1"/>
        <end position="19"/>
    </location>
</feature>
<feature type="region of interest" description="Disordered" evidence="1">
    <location>
        <begin position="217"/>
        <end position="256"/>
    </location>
</feature>
<evidence type="ECO:0000313" key="3">
    <source>
        <dbReference type="EMBL" id="QEU91841.1"/>
    </source>
</evidence>
<protein>
    <recommendedName>
        <fullName evidence="5">Lipoprotein</fullName>
    </recommendedName>
</protein>
<dbReference type="AlphaFoldDB" id="A0A5J6GDA7"/>
<feature type="region of interest" description="Disordered" evidence="1">
    <location>
        <begin position="28"/>
        <end position="55"/>
    </location>
</feature>